<organism evidence="2 3">
    <name type="scientific">Neolentinus lepideus HHB14362 ss-1</name>
    <dbReference type="NCBI Taxonomy" id="1314782"/>
    <lineage>
        <taxon>Eukaryota</taxon>
        <taxon>Fungi</taxon>
        <taxon>Dikarya</taxon>
        <taxon>Basidiomycota</taxon>
        <taxon>Agaricomycotina</taxon>
        <taxon>Agaricomycetes</taxon>
        <taxon>Gloeophyllales</taxon>
        <taxon>Gloeophyllaceae</taxon>
        <taxon>Neolentinus</taxon>
    </lineage>
</organism>
<accession>A0A165RBW2</accession>
<name>A0A165RBW2_9AGAM</name>
<dbReference type="Proteomes" id="UP000076761">
    <property type="component" value="Unassembled WGS sequence"/>
</dbReference>
<dbReference type="Gene3D" id="3.40.630.30">
    <property type="match status" value="1"/>
</dbReference>
<reference evidence="2 3" key="1">
    <citation type="journal article" date="2016" name="Mol. Biol. Evol.">
        <title>Comparative Genomics of Early-Diverging Mushroom-Forming Fungi Provides Insights into the Origins of Lignocellulose Decay Capabilities.</title>
        <authorList>
            <person name="Nagy L.G."/>
            <person name="Riley R."/>
            <person name="Tritt A."/>
            <person name="Adam C."/>
            <person name="Daum C."/>
            <person name="Floudas D."/>
            <person name="Sun H."/>
            <person name="Yadav J.S."/>
            <person name="Pangilinan J."/>
            <person name="Larsson K.H."/>
            <person name="Matsuura K."/>
            <person name="Barry K."/>
            <person name="Labutti K."/>
            <person name="Kuo R."/>
            <person name="Ohm R.A."/>
            <person name="Bhattacharya S.S."/>
            <person name="Shirouzu T."/>
            <person name="Yoshinaga Y."/>
            <person name="Martin F.M."/>
            <person name="Grigoriev I.V."/>
            <person name="Hibbett D.S."/>
        </authorList>
    </citation>
    <scope>NUCLEOTIDE SEQUENCE [LARGE SCALE GENOMIC DNA]</scope>
    <source>
        <strain evidence="2 3">HHB14362 ss-1</strain>
    </source>
</reference>
<dbReference type="PANTHER" id="PTHR42791:SF1">
    <property type="entry name" value="N-ACETYLTRANSFERASE DOMAIN-CONTAINING PROTEIN"/>
    <property type="match status" value="1"/>
</dbReference>
<proteinExistence type="predicted"/>
<dbReference type="InterPro" id="IPR016181">
    <property type="entry name" value="Acyl_CoA_acyltransferase"/>
</dbReference>
<dbReference type="InterPro" id="IPR052523">
    <property type="entry name" value="Trichothecene_AcTrans"/>
</dbReference>
<evidence type="ECO:0000259" key="1">
    <source>
        <dbReference type="Pfam" id="PF00583"/>
    </source>
</evidence>
<dbReference type="OrthoDB" id="61113at2759"/>
<feature type="domain" description="N-acetyltransferase" evidence="1">
    <location>
        <begin position="128"/>
        <end position="179"/>
    </location>
</feature>
<dbReference type="CDD" id="cd04301">
    <property type="entry name" value="NAT_SF"/>
    <property type="match status" value="1"/>
</dbReference>
<dbReference type="PANTHER" id="PTHR42791">
    <property type="entry name" value="GNAT FAMILY ACETYLTRANSFERASE"/>
    <property type="match status" value="1"/>
</dbReference>
<protein>
    <recommendedName>
        <fullName evidence="1">N-acetyltransferase domain-containing protein</fullName>
    </recommendedName>
</protein>
<dbReference type="GO" id="GO:0016747">
    <property type="term" value="F:acyltransferase activity, transferring groups other than amino-acyl groups"/>
    <property type="evidence" value="ECO:0007669"/>
    <property type="project" value="InterPro"/>
</dbReference>
<sequence length="215" mass="24223">MESTPILVEHLENFTDDQIEQLVDIAIRAFEGGLSHKALLGGDWSLHAPFLRAVARATALQGEIYVVRDPVTKKILSYGCWFGPGNDLFATEEQKALGFNEVFSSVSEKAQYWCTHTYPETVGEYSANLWTKEEVERRWWCVHLCTDSQHENRGYGTAIINFAFEKAKKKGGLIGLSTSIEVNVRKYVAMGFRERGETHVDAPTGGFHVHILSRE</sequence>
<dbReference type="InParanoid" id="A0A165RBW2"/>
<dbReference type="SUPFAM" id="SSF55729">
    <property type="entry name" value="Acyl-CoA N-acyltransferases (Nat)"/>
    <property type="match status" value="1"/>
</dbReference>
<evidence type="ECO:0000313" key="3">
    <source>
        <dbReference type="Proteomes" id="UP000076761"/>
    </source>
</evidence>
<dbReference type="STRING" id="1314782.A0A165RBW2"/>
<dbReference type="Pfam" id="PF00583">
    <property type="entry name" value="Acetyltransf_1"/>
    <property type="match status" value="1"/>
</dbReference>
<keyword evidence="3" id="KW-1185">Reference proteome</keyword>
<dbReference type="EMBL" id="KV425584">
    <property type="protein sequence ID" value="KZT23591.1"/>
    <property type="molecule type" value="Genomic_DNA"/>
</dbReference>
<evidence type="ECO:0000313" key="2">
    <source>
        <dbReference type="EMBL" id="KZT23591.1"/>
    </source>
</evidence>
<dbReference type="AlphaFoldDB" id="A0A165RBW2"/>
<dbReference type="InterPro" id="IPR000182">
    <property type="entry name" value="GNAT_dom"/>
</dbReference>
<gene>
    <name evidence="2" type="ORF">NEOLEDRAFT_1136387</name>
</gene>